<dbReference type="OrthoDB" id="5291879at2"/>
<evidence type="ECO:0000313" key="4">
    <source>
        <dbReference type="Proteomes" id="UP000434582"/>
    </source>
</evidence>
<dbReference type="EMBL" id="WIVE01000006">
    <property type="protein sequence ID" value="MQX35674.1"/>
    <property type="molecule type" value="Genomic_DNA"/>
</dbReference>
<evidence type="ECO:0000313" key="3">
    <source>
        <dbReference type="EMBL" id="MQX35674.1"/>
    </source>
</evidence>
<reference evidence="3 4" key="1">
    <citation type="submission" date="2019-10" db="EMBL/GenBank/DDBJ databases">
        <title>Draft whole-genome sequence of the purple nonsulfur photosynthetic bacterium Roseospira navarrensis DSM 15114.</title>
        <authorList>
            <person name="Kyndt J.A."/>
            <person name="Meyer T.E."/>
        </authorList>
    </citation>
    <scope>NUCLEOTIDE SEQUENCE [LARGE SCALE GENOMIC DNA]</scope>
    <source>
        <strain evidence="3 4">DSM 15114</strain>
    </source>
</reference>
<dbReference type="PANTHER" id="PTHR12149:SF8">
    <property type="entry name" value="PROTEIN-RIBULOSAMINE 3-KINASE"/>
    <property type="match status" value="1"/>
</dbReference>
<keyword evidence="4" id="KW-1185">Reference proteome</keyword>
<dbReference type="Gene3D" id="3.90.1200.10">
    <property type="match status" value="1"/>
</dbReference>
<gene>
    <name evidence="3" type="ORF">GHC57_03995</name>
</gene>
<dbReference type="AlphaFoldDB" id="A0A7X1ZCV8"/>
<evidence type="ECO:0000256" key="2">
    <source>
        <dbReference type="PIRNR" id="PIRNR006221"/>
    </source>
</evidence>
<proteinExistence type="inferred from homology"/>
<accession>A0A7X1ZCV8</accession>
<dbReference type="Proteomes" id="UP000434582">
    <property type="component" value="Unassembled WGS sequence"/>
</dbReference>
<evidence type="ECO:0000256" key="1">
    <source>
        <dbReference type="ARBA" id="ARBA00009460"/>
    </source>
</evidence>
<dbReference type="InterPro" id="IPR011009">
    <property type="entry name" value="Kinase-like_dom_sf"/>
</dbReference>
<protein>
    <submittedName>
        <fullName evidence="3">Phosphotransferase</fullName>
    </submittedName>
</protein>
<sequence length="283" mass="31117">MRAEARTRVEAASGLRIAHSRPLSGGCIGEVYALTMSSGPDLVAKVGGPGSGLALEGRMLDHLRQAGAPAPEVLAADDHLLLMTLLPSGDALGPKVQDHAAHVIAALHDQVGPAFGFDYDTVIGGLHQPNPQTDGWIAFFRDHRLLYMAHEAARARRLPPAVLGRLESLAERLDDYLEEPAHPSLLHGDLWTGNVLAHQGRLSGLIDPAIYWGHPEIELAFSTLFGTFNDVFFNRYHELRPIRPGFFEERRDLYNLYPLLVHVRLFGAGYLGGIERTLRRMGF</sequence>
<keyword evidence="2 3" id="KW-0808">Transferase</keyword>
<dbReference type="InterPro" id="IPR016477">
    <property type="entry name" value="Fructo-/Ketosamine-3-kinase"/>
</dbReference>
<organism evidence="3 4">
    <name type="scientific">Roseospira navarrensis</name>
    <dbReference type="NCBI Taxonomy" id="140058"/>
    <lineage>
        <taxon>Bacteria</taxon>
        <taxon>Pseudomonadati</taxon>
        <taxon>Pseudomonadota</taxon>
        <taxon>Alphaproteobacteria</taxon>
        <taxon>Rhodospirillales</taxon>
        <taxon>Rhodospirillaceae</taxon>
        <taxon>Roseospira</taxon>
    </lineage>
</organism>
<name>A0A7X1ZCV8_9PROT</name>
<keyword evidence="2" id="KW-0418">Kinase</keyword>
<dbReference type="GO" id="GO:0016301">
    <property type="term" value="F:kinase activity"/>
    <property type="evidence" value="ECO:0007669"/>
    <property type="project" value="UniProtKB-UniRule"/>
</dbReference>
<dbReference type="PIRSF" id="PIRSF006221">
    <property type="entry name" value="Ketosamine-3-kinase"/>
    <property type="match status" value="1"/>
</dbReference>
<dbReference type="PANTHER" id="PTHR12149">
    <property type="entry name" value="FRUCTOSAMINE 3 KINASE-RELATED PROTEIN"/>
    <property type="match status" value="1"/>
</dbReference>
<comment type="caution">
    <text evidence="3">The sequence shown here is derived from an EMBL/GenBank/DDBJ whole genome shotgun (WGS) entry which is preliminary data.</text>
</comment>
<dbReference type="Gene3D" id="3.30.200.20">
    <property type="entry name" value="Phosphorylase Kinase, domain 1"/>
    <property type="match status" value="1"/>
</dbReference>
<comment type="similarity">
    <text evidence="1 2">Belongs to the fructosamine kinase family.</text>
</comment>
<dbReference type="Pfam" id="PF03881">
    <property type="entry name" value="Fructosamin_kin"/>
    <property type="match status" value="1"/>
</dbReference>
<dbReference type="SUPFAM" id="SSF56112">
    <property type="entry name" value="Protein kinase-like (PK-like)"/>
    <property type="match status" value="1"/>
</dbReference>
<dbReference type="RefSeq" id="WP_153341398.1">
    <property type="nucleotide sequence ID" value="NZ_WIVE01000006.1"/>
</dbReference>